<accession>I7ZYV6</accession>
<dbReference type="EMBL" id="AKHY01000147">
    <property type="protein sequence ID" value="EIT77499.1"/>
    <property type="molecule type" value="Genomic_DNA"/>
</dbReference>
<gene>
    <name evidence="1" type="ORF">Ao3042_06317</name>
</gene>
<evidence type="ECO:0000313" key="2">
    <source>
        <dbReference type="Proteomes" id="UP000002812"/>
    </source>
</evidence>
<dbReference type="Proteomes" id="UP000002812">
    <property type="component" value="Unassembled WGS sequence"/>
</dbReference>
<dbReference type="AlphaFoldDB" id="I7ZYV6"/>
<reference evidence="2" key="2">
    <citation type="submission" date="2012-06" db="EMBL/GenBank/DDBJ databases">
        <title>Comparative genomic analyses of Aspergillus oryzae 3.042 and A. oryzae RIB40 for soy-sauce fermentation.</title>
        <authorList>
            <person name="Zhao G."/>
            <person name="Hou L."/>
            <person name="Wang C."/>
            <person name="Cao X."/>
        </authorList>
    </citation>
    <scope>NUCLEOTIDE SEQUENCE [LARGE SCALE GENOMIC DNA]</scope>
    <source>
        <strain evidence="2">3.042</strain>
    </source>
</reference>
<name>I7ZYV6_ASPO3</name>
<sequence>MHERGVVEEQLRRYLIAVDKLYQGSEEKVAQRILLLRIQARMYYGILLQRFPSSIIIHPLSPLNVQSYPAPEDWIDTALSEISILLDASKSPACRSRPFTLSTQLVGGLLHAGLKTTHQHTMKTALNLLQHPNFPSRDGLWDAKATESAIRSLLAQVSAEQDAGDRVLFVSTLDEPGQMVSYGR</sequence>
<organism evidence="1 2">
    <name type="scientific">Aspergillus oryzae (strain 3.042)</name>
    <name type="common">Yellow koji mold</name>
    <dbReference type="NCBI Taxonomy" id="1160506"/>
    <lineage>
        <taxon>Eukaryota</taxon>
        <taxon>Fungi</taxon>
        <taxon>Dikarya</taxon>
        <taxon>Ascomycota</taxon>
        <taxon>Pezizomycotina</taxon>
        <taxon>Eurotiomycetes</taxon>
        <taxon>Eurotiomycetidae</taxon>
        <taxon>Eurotiales</taxon>
        <taxon>Aspergillaceae</taxon>
        <taxon>Aspergillus</taxon>
        <taxon>Aspergillus subgen. Circumdati</taxon>
    </lineage>
</organism>
<dbReference type="HOGENOM" id="CLU_1467862_0_0_1"/>
<reference evidence="1 2" key="1">
    <citation type="journal article" date="2012" name="Eukaryot. Cell">
        <title>Draft genome sequence of Aspergillus oryzae strain 3.042.</title>
        <authorList>
            <person name="Zhao G."/>
            <person name="Yao Y."/>
            <person name="Qi W."/>
            <person name="Wang C."/>
            <person name="Hou L."/>
            <person name="Zeng B."/>
            <person name="Cao X."/>
        </authorList>
    </citation>
    <scope>NUCLEOTIDE SEQUENCE [LARGE SCALE GENOMIC DNA]</scope>
    <source>
        <strain evidence="1 2">3.042</strain>
    </source>
</reference>
<comment type="caution">
    <text evidence="1">The sequence shown here is derived from an EMBL/GenBank/DDBJ whole genome shotgun (WGS) entry which is preliminary data.</text>
</comment>
<proteinExistence type="predicted"/>
<dbReference type="OrthoDB" id="3598904at2759"/>
<protein>
    <submittedName>
        <fullName evidence="1">Uncharacterized protein</fullName>
    </submittedName>
</protein>
<evidence type="ECO:0000313" key="1">
    <source>
        <dbReference type="EMBL" id="EIT77499.1"/>
    </source>
</evidence>